<dbReference type="SMART" id="SM00354">
    <property type="entry name" value="HTH_LACI"/>
    <property type="match status" value="1"/>
</dbReference>
<dbReference type="GO" id="GO:0003677">
    <property type="term" value="F:DNA binding"/>
    <property type="evidence" value="ECO:0007669"/>
    <property type="project" value="UniProtKB-KW"/>
</dbReference>
<keyword evidence="1" id="KW-0805">Transcription regulation</keyword>
<feature type="domain" description="HTH cro/C1-type" evidence="5">
    <location>
        <begin position="4"/>
        <end position="47"/>
    </location>
</feature>
<dbReference type="RefSeq" id="WP_380897651.1">
    <property type="nucleotide sequence ID" value="NZ_JBHUFU010000003.1"/>
</dbReference>
<dbReference type="InterPro" id="IPR028082">
    <property type="entry name" value="Peripla_BP_I"/>
</dbReference>
<protein>
    <submittedName>
        <fullName evidence="6">LacI family DNA-binding transcriptional regulator</fullName>
    </submittedName>
</protein>
<dbReference type="PROSITE" id="PS00356">
    <property type="entry name" value="HTH_LACI_1"/>
    <property type="match status" value="1"/>
</dbReference>
<keyword evidence="7" id="KW-1185">Reference proteome</keyword>
<evidence type="ECO:0000256" key="2">
    <source>
        <dbReference type="ARBA" id="ARBA00023125"/>
    </source>
</evidence>
<dbReference type="Pfam" id="PF00356">
    <property type="entry name" value="LacI"/>
    <property type="match status" value="1"/>
</dbReference>
<dbReference type="EMBL" id="JBHUFU010000003">
    <property type="protein sequence ID" value="MFD1829267.1"/>
    <property type="molecule type" value="Genomic_DNA"/>
</dbReference>
<dbReference type="PROSITE" id="PS50943">
    <property type="entry name" value="HTH_CROC1"/>
    <property type="match status" value="1"/>
</dbReference>
<proteinExistence type="predicted"/>
<keyword evidence="3" id="KW-0804">Transcription</keyword>
<accession>A0ABW4PGH9</accession>
<evidence type="ECO:0000313" key="7">
    <source>
        <dbReference type="Proteomes" id="UP001597365"/>
    </source>
</evidence>
<organism evidence="6 7">
    <name type="scientific">Streptomyces desertarenae</name>
    <dbReference type="NCBI Taxonomy" id="2666184"/>
    <lineage>
        <taxon>Bacteria</taxon>
        <taxon>Bacillati</taxon>
        <taxon>Actinomycetota</taxon>
        <taxon>Actinomycetes</taxon>
        <taxon>Kitasatosporales</taxon>
        <taxon>Streptomycetaceae</taxon>
        <taxon>Streptomyces</taxon>
    </lineage>
</organism>
<dbReference type="InterPro" id="IPR000843">
    <property type="entry name" value="HTH_LacI"/>
</dbReference>
<keyword evidence="2 6" id="KW-0238">DNA-binding</keyword>
<evidence type="ECO:0000259" key="5">
    <source>
        <dbReference type="PROSITE" id="PS50943"/>
    </source>
</evidence>
<dbReference type="Gene3D" id="1.10.260.40">
    <property type="entry name" value="lambda repressor-like DNA-binding domains"/>
    <property type="match status" value="1"/>
</dbReference>
<dbReference type="PROSITE" id="PS50932">
    <property type="entry name" value="HTH_LACI_2"/>
    <property type="match status" value="1"/>
</dbReference>
<sequence length="349" mass="37493">MGASLKDVAARAGVSVKTVSNVVNGYTYVAPQTREKVEKALAELDYRPNLSARNLRRGRTGVIALALPELDAPYFAELSRFVIEAAAERGWTVLIDQTDGLADRERQVLQGIREQLIDGLIFSPITVGREELAARTDNTPLVLLGERILDGPTHHVAIDNQRAAREMTEHLISLGHTRIAAIGAQDNPSANTAHLRLAGYRQALEAAGLPYDERLVPATGAYHRADGAALMRRLLELDEPPRAVFCFNDLLALGALRTALAAGLRVPQDVAVAGFDDIEDGRYSTPTLTTVSPDKERIARTAVELLDARIGGAARAGRRAAQTGAPGATEVEADYRLVVRESTAGAARA</sequence>
<feature type="domain" description="HTH lacI-type" evidence="4">
    <location>
        <begin position="3"/>
        <end position="57"/>
    </location>
</feature>
<name>A0ABW4PGH9_9ACTN</name>
<dbReference type="SUPFAM" id="SSF47413">
    <property type="entry name" value="lambda repressor-like DNA-binding domains"/>
    <property type="match status" value="1"/>
</dbReference>
<evidence type="ECO:0000313" key="6">
    <source>
        <dbReference type="EMBL" id="MFD1829267.1"/>
    </source>
</evidence>
<dbReference type="PANTHER" id="PTHR30146">
    <property type="entry name" value="LACI-RELATED TRANSCRIPTIONAL REPRESSOR"/>
    <property type="match status" value="1"/>
</dbReference>
<dbReference type="CDD" id="cd06267">
    <property type="entry name" value="PBP1_LacI_sugar_binding-like"/>
    <property type="match status" value="1"/>
</dbReference>
<dbReference type="PANTHER" id="PTHR30146:SF153">
    <property type="entry name" value="LACTOSE OPERON REPRESSOR"/>
    <property type="match status" value="1"/>
</dbReference>
<evidence type="ECO:0000256" key="3">
    <source>
        <dbReference type="ARBA" id="ARBA00023163"/>
    </source>
</evidence>
<dbReference type="InterPro" id="IPR001387">
    <property type="entry name" value="Cro/C1-type_HTH"/>
</dbReference>
<evidence type="ECO:0000259" key="4">
    <source>
        <dbReference type="PROSITE" id="PS50932"/>
    </source>
</evidence>
<dbReference type="Proteomes" id="UP001597365">
    <property type="component" value="Unassembled WGS sequence"/>
</dbReference>
<dbReference type="InterPro" id="IPR010982">
    <property type="entry name" value="Lambda_DNA-bd_dom_sf"/>
</dbReference>
<dbReference type="Pfam" id="PF13377">
    <property type="entry name" value="Peripla_BP_3"/>
    <property type="match status" value="1"/>
</dbReference>
<dbReference type="InterPro" id="IPR046335">
    <property type="entry name" value="LacI/GalR-like_sensor"/>
</dbReference>
<evidence type="ECO:0000256" key="1">
    <source>
        <dbReference type="ARBA" id="ARBA00023015"/>
    </source>
</evidence>
<reference evidence="7" key="1">
    <citation type="journal article" date="2019" name="Int. J. Syst. Evol. Microbiol.">
        <title>The Global Catalogue of Microorganisms (GCM) 10K type strain sequencing project: providing services to taxonomists for standard genome sequencing and annotation.</title>
        <authorList>
            <consortium name="The Broad Institute Genomics Platform"/>
            <consortium name="The Broad Institute Genome Sequencing Center for Infectious Disease"/>
            <person name="Wu L."/>
            <person name="Ma J."/>
        </authorList>
    </citation>
    <scope>NUCLEOTIDE SEQUENCE [LARGE SCALE GENOMIC DNA]</scope>
    <source>
        <strain evidence="7">CGMCC 4.7455</strain>
    </source>
</reference>
<comment type="caution">
    <text evidence="6">The sequence shown here is derived from an EMBL/GenBank/DDBJ whole genome shotgun (WGS) entry which is preliminary data.</text>
</comment>
<dbReference type="CDD" id="cd01392">
    <property type="entry name" value="HTH_LacI"/>
    <property type="match status" value="1"/>
</dbReference>
<dbReference type="SUPFAM" id="SSF53822">
    <property type="entry name" value="Periplasmic binding protein-like I"/>
    <property type="match status" value="1"/>
</dbReference>
<dbReference type="Gene3D" id="3.40.50.2300">
    <property type="match status" value="2"/>
</dbReference>
<gene>
    <name evidence="6" type="ORF">ACFSJS_06275</name>
</gene>